<feature type="compositionally biased region" description="Polar residues" evidence="1">
    <location>
        <begin position="9"/>
        <end position="45"/>
    </location>
</feature>
<gene>
    <name evidence="2" type="ORF">CRE_22780</name>
</gene>
<reference evidence="2" key="1">
    <citation type="submission" date="2007-07" db="EMBL/GenBank/DDBJ databases">
        <title>PCAP assembly of the Caenorhabditis remanei genome.</title>
        <authorList>
            <consortium name="The Caenorhabditis remanei Sequencing Consortium"/>
            <person name="Wilson R.K."/>
        </authorList>
    </citation>
    <scope>NUCLEOTIDE SEQUENCE [LARGE SCALE GENOMIC DNA]</scope>
    <source>
        <strain evidence="2">PB4641</strain>
    </source>
</reference>
<name>E3MHH2_CAERE</name>
<evidence type="ECO:0000313" key="3">
    <source>
        <dbReference type="Proteomes" id="UP000008281"/>
    </source>
</evidence>
<evidence type="ECO:0000256" key="1">
    <source>
        <dbReference type="SAM" id="MobiDB-lite"/>
    </source>
</evidence>
<dbReference type="EMBL" id="DS268445">
    <property type="protein sequence ID" value="EFP02026.1"/>
    <property type="molecule type" value="Genomic_DNA"/>
</dbReference>
<organism evidence="3">
    <name type="scientific">Caenorhabditis remanei</name>
    <name type="common">Caenorhabditis vulgaris</name>
    <dbReference type="NCBI Taxonomy" id="31234"/>
    <lineage>
        <taxon>Eukaryota</taxon>
        <taxon>Metazoa</taxon>
        <taxon>Ecdysozoa</taxon>
        <taxon>Nematoda</taxon>
        <taxon>Chromadorea</taxon>
        <taxon>Rhabditida</taxon>
        <taxon>Rhabditina</taxon>
        <taxon>Rhabditomorpha</taxon>
        <taxon>Rhabditoidea</taxon>
        <taxon>Rhabditidae</taxon>
        <taxon>Peloderinae</taxon>
        <taxon>Caenorhabditis</taxon>
    </lineage>
</organism>
<feature type="region of interest" description="Disordered" evidence="1">
    <location>
        <begin position="1"/>
        <end position="45"/>
    </location>
</feature>
<keyword evidence="3" id="KW-1185">Reference proteome</keyword>
<proteinExistence type="predicted"/>
<accession>E3MHH2</accession>
<dbReference type="AlphaFoldDB" id="E3MHH2"/>
<sequence length="102" mass="10767">MADGHNLPIKTNSSGASTVVSTQNDTESSNDGGPQVFQHSTTTSPFKEYQRDVGFTSGAPQMLSPIALQSEDRTETIQPTPCSIMLSPKEKGVPVVSGEPVC</sequence>
<evidence type="ECO:0000313" key="2">
    <source>
        <dbReference type="EMBL" id="EFP02026.1"/>
    </source>
</evidence>
<protein>
    <submittedName>
        <fullName evidence="2">Uncharacterized protein</fullName>
    </submittedName>
</protein>
<feature type="region of interest" description="Disordered" evidence="1">
    <location>
        <begin position="82"/>
        <end position="102"/>
    </location>
</feature>
<dbReference type="Proteomes" id="UP000008281">
    <property type="component" value="Unassembled WGS sequence"/>
</dbReference>
<dbReference type="HOGENOM" id="CLU_2280059_0_0_1"/>